<gene>
    <name evidence="1" type="ORF">VNO80_08995</name>
</gene>
<dbReference type="PANTHER" id="PTHR33018">
    <property type="entry name" value="OS10G0338966 PROTEIN-RELATED"/>
    <property type="match status" value="1"/>
</dbReference>
<reference evidence="1 2" key="1">
    <citation type="submission" date="2024-01" db="EMBL/GenBank/DDBJ databases">
        <title>The genomes of 5 underutilized Papilionoideae crops provide insights into root nodulation and disease resistanc.</title>
        <authorList>
            <person name="Jiang F."/>
        </authorList>
    </citation>
    <scope>NUCLEOTIDE SEQUENCE [LARGE SCALE GENOMIC DNA]</scope>
    <source>
        <strain evidence="1">JINMINGXINNONG_FW02</strain>
        <tissue evidence="1">Leaves</tissue>
    </source>
</reference>
<comment type="caution">
    <text evidence="1">The sequence shown here is derived from an EMBL/GenBank/DDBJ whole genome shotgun (WGS) entry which is preliminary data.</text>
</comment>
<keyword evidence="2" id="KW-1185">Reference proteome</keyword>
<evidence type="ECO:0000313" key="1">
    <source>
        <dbReference type="EMBL" id="KAK7366990.1"/>
    </source>
</evidence>
<dbReference type="PANTHER" id="PTHR33018:SF34">
    <property type="entry name" value="OS02G0472350 PROTEIN"/>
    <property type="match status" value="1"/>
</dbReference>
<organism evidence="1 2">
    <name type="scientific">Phaseolus coccineus</name>
    <name type="common">Scarlet runner bean</name>
    <name type="synonym">Phaseolus multiflorus</name>
    <dbReference type="NCBI Taxonomy" id="3886"/>
    <lineage>
        <taxon>Eukaryota</taxon>
        <taxon>Viridiplantae</taxon>
        <taxon>Streptophyta</taxon>
        <taxon>Embryophyta</taxon>
        <taxon>Tracheophyta</taxon>
        <taxon>Spermatophyta</taxon>
        <taxon>Magnoliopsida</taxon>
        <taxon>eudicotyledons</taxon>
        <taxon>Gunneridae</taxon>
        <taxon>Pentapetalae</taxon>
        <taxon>rosids</taxon>
        <taxon>fabids</taxon>
        <taxon>Fabales</taxon>
        <taxon>Fabaceae</taxon>
        <taxon>Papilionoideae</taxon>
        <taxon>50 kb inversion clade</taxon>
        <taxon>NPAAA clade</taxon>
        <taxon>indigoferoid/millettioid clade</taxon>
        <taxon>Phaseoleae</taxon>
        <taxon>Phaseolus</taxon>
    </lineage>
</organism>
<sequence length="248" mass="28769">MEKPLSFSRFMFKQTKAHRVNLKTAVTLRGPEVVMHLLCSFIGPLLSADIVVFWRPQVYDMAEGESTRNTRDPTPPLEDDVLRPDDDKSKYAFETSDDIRKKIMRSVSTKWRQFKANLTSNYVFGRYKDKSPCVAYAIDEETWSQFVKTRTDPKWEEIRKKAKFIAAKNDTPHRLSRGGYDLLERRILEEKLKRRQGESPSIEHICPPSPPDRCDLWVLARTTSGGNMTSERTLQVSQRIAELKQQIS</sequence>
<accession>A0AAN9N5D5</accession>
<evidence type="ECO:0000313" key="2">
    <source>
        <dbReference type="Proteomes" id="UP001374584"/>
    </source>
</evidence>
<protein>
    <submittedName>
        <fullName evidence="1">Uncharacterized protein</fullName>
    </submittedName>
</protein>
<dbReference type="EMBL" id="JAYMYR010000004">
    <property type="protein sequence ID" value="KAK7366990.1"/>
    <property type="molecule type" value="Genomic_DNA"/>
</dbReference>
<dbReference type="AlphaFoldDB" id="A0AAN9N5D5"/>
<proteinExistence type="predicted"/>
<name>A0AAN9N5D5_PHACN</name>
<dbReference type="Proteomes" id="UP001374584">
    <property type="component" value="Unassembled WGS sequence"/>
</dbReference>